<name>A0A914XQW1_9BILA</name>
<dbReference type="PROSITE" id="PS50089">
    <property type="entry name" value="ZF_RING_2"/>
    <property type="match status" value="1"/>
</dbReference>
<evidence type="ECO:0000313" key="6">
    <source>
        <dbReference type="WBParaSite" id="PSAMB.scaffold9395size5029.g32406.t1"/>
    </source>
</evidence>
<evidence type="ECO:0000256" key="1">
    <source>
        <dbReference type="ARBA" id="ARBA00022771"/>
    </source>
</evidence>
<protein>
    <submittedName>
        <fullName evidence="6">RING-type domain-containing protein</fullName>
    </submittedName>
</protein>
<evidence type="ECO:0000256" key="2">
    <source>
        <dbReference type="ARBA" id="ARBA00022833"/>
    </source>
</evidence>
<keyword evidence="2" id="KW-0862">Zinc</keyword>
<keyword evidence="1 3" id="KW-0863">Zinc-finger</keyword>
<dbReference type="InterPro" id="IPR013083">
    <property type="entry name" value="Znf_RING/FYVE/PHD"/>
</dbReference>
<dbReference type="InterPro" id="IPR001841">
    <property type="entry name" value="Znf_RING"/>
</dbReference>
<dbReference type="GO" id="GO:0008270">
    <property type="term" value="F:zinc ion binding"/>
    <property type="evidence" value="ECO:0007669"/>
    <property type="project" value="UniProtKB-KW"/>
</dbReference>
<proteinExistence type="predicted"/>
<sequence>MASDHDPLESGAGAVDNRTVPGREDAGVCAAKCNFCNKVYGGEVIPKNLKCGHATCYLCIFRCILEYDKIPCVLCEEVTNATDLDEFGTSFELENIIEHLKRIGLWYLKEETAATTTTDESVRFLSEIRLNELESNSMSMLLLF</sequence>
<feature type="domain" description="RING-type" evidence="4">
    <location>
        <begin position="33"/>
        <end position="76"/>
    </location>
</feature>
<reference evidence="6" key="1">
    <citation type="submission" date="2022-11" db="UniProtKB">
        <authorList>
            <consortium name="WormBaseParasite"/>
        </authorList>
    </citation>
    <scope>IDENTIFICATION</scope>
</reference>
<accession>A0A914XQW1</accession>
<dbReference type="AlphaFoldDB" id="A0A914XQW1"/>
<keyword evidence="1 3" id="KW-0479">Metal-binding</keyword>
<dbReference type="Proteomes" id="UP000887566">
    <property type="component" value="Unplaced"/>
</dbReference>
<evidence type="ECO:0000259" key="4">
    <source>
        <dbReference type="PROSITE" id="PS50089"/>
    </source>
</evidence>
<evidence type="ECO:0000256" key="3">
    <source>
        <dbReference type="PROSITE-ProRule" id="PRU00175"/>
    </source>
</evidence>
<evidence type="ECO:0000313" key="5">
    <source>
        <dbReference type="Proteomes" id="UP000887566"/>
    </source>
</evidence>
<dbReference type="SUPFAM" id="SSF57850">
    <property type="entry name" value="RING/U-box"/>
    <property type="match status" value="1"/>
</dbReference>
<dbReference type="WBParaSite" id="PSAMB.scaffold9395size5029.g32406.t1">
    <property type="protein sequence ID" value="PSAMB.scaffold9395size5029.g32406.t1"/>
    <property type="gene ID" value="PSAMB.scaffold9395size5029.g32406"/>
</dbReference>
<keyword evidence="5" id="KW-1185">Reference proteome</keyword>
<organism evidence="5 6">
    <name type="scientific">Plectus sambesii</name>
    <dbReference type="NCBI Taxonomy" id="2011161"/>
    <lineage>
        <taxon>Eukaryota</taxon>
        <taxon>Metazoa</taxon>
        <taxon>Ecdysozoa</taxon>
        <taxon>Nematoda</taxon>
        <taxon>Chromadorea</taxon>
        <taxon>Plectida</taxon>
        <taxon>Plectina</taxon>
        <taxon>Plectoidea</taxon>
        <taxon>Plectidae</taxon>
        <taxon>Plectus</taxon>
    </lineage>
</organism>
<dbReference type="Gene3D" id="3.30.40.10">
    <property type="entry name" value="Zinc/RING finger domain, C3HC4 (zinc finger)"/>
    <property type="match status" value="1"/>
</dbReference>